<organism evidence="2 3">
    <name type="scientific">Channa striata</name>
    <name type="common">Snakehead murrel</name>
    <name type="synonym">Ophicephalus striatus</name>
    <dbReference type="NCBI Taxonomy" id="64152"/>
    <lineage>
        <taxon>Eukaryota</taxon>
        <taxon>Metazoa</taxon>
        <taxon>Chordata</taxon>
        <taxon>Craniata</taxon>
        <taxon>Vertebrata</taxon>
        <taxon>Euteleostomi</taxon>
        <taxon>Actinopterygii</taxon>
        <taxon>Neopterygii</taxon>
        <taxon>Teleostei</taxon>
        <taxon>Neoteleostei</taxon>
        <taxon>Acanthomorphata</taxon>
        <taxon>Anabantaria</taxon>
        <taxon>Anabantiformes</taxon>
        <taxon>Channoidei</taxon>
        <taxon>Channidae</taxon>
        <taxon>Channa</taxon>
    </lineage>
</organism>
<gene>
    <name evidence="2" type="ORF">Q5P01_008278</name>
</gene>
<reference evidence="2" key="1">
    <citation type="submission" date="2023-07" db="EMBL/GenBank/DDBJ databases">
        <title>Chromosome-level Genome Assembly of Striped Snakehead (Channa striata).</title>
        <authorList>
            <person name="Liu H."/>
        </authorList>
    </citation>
    <scope>NUCLEOTIDE SEQUENCE</scope>
    <source>
        <strain evidence="2">Gz</strain>
        <tissue evidence="2">Muscle</tissue>
    </source>
</reference>
<feature type="region of interest" description="Disordered" evidence="1">
    <location>
        <begin position="101"/>
        <end position="131"/>
    </location>
</feature>
<feature type="region of interest" description="Disordered" evidence="1">
    <location>
        <begin position="1"/>
        <end position="80"/>
    </location>
</feature>
<proteinExistence type="predicted"/>
<evidence type="ECO:0000256" key="1">
    <source>
        <dbReference type="SAM" id="MobiDB-lite"/>
    </source>
</evidence>
<sequence length="131" mass="14117">MSVHTAPSLVASRSVALQRQRTRRPWQLWDTGGRPVDHVPLADPVRAGDTSRIAEARKRSPTGEQDNSGDGNVLSGNKRGVQLRDRRFRLVLIQSGDRGGPKLFGCVGTSAPPPPPSGDPRIPCGSTQTFI</sequence>
<keyword evidence="3" id="KW-1185">Reference proteome</keyword>
<accession>A0AA88NB06</accession>
<dbReference type="AlphaFoldDB" id="A0AA88NB06"/>
<name>A0AA88NB06_CHASR</name>
<dbReference type="Proteomes" id="UP001187415">
    <property type="component" value="Unassembled WGS sequence"/>
</dbReference>
<evidence type="ECO:0000313" key="2">
    <source>
        <dbReference type="EMBL" id="KAK2852002.1"/>
    </source>
</evidence>
<evidence type="ECO:0000313" key="3">
    <source>
        <dbReference type="Proteomes" id="UP001187415"/>
    </source>
</evidence>
<protein>
    <submittedName>
        <fullName evidence="2">Uncharacterized protein</fullName>
    </submittedName>
</protein>
<comment type="caution">
    <text evidence="2">The sequence shown here is derived from an EMBL/GenBank/DDBJ whole genome shotgun (WGS) entry which is preliminary data.</text>
</comment>
<dbReference type="EMBL" id="JAUPFM010000005">
    <property type="protein sequence ID" value="KAK2852002.1"/>
    <property type="molecule type" value="Genomic_DNA"/>
</dbReference>